<protein>
    <submittedName>
        <fullName evidence="1">RNA-directed DNA polymerase, eukaryota, reverse transcriptase zinc-binding domain protein</fullName>
    </submittedName>
</protein>
<dbReference type="GO" id="GO:0003964">
    <property type="term" value="F:RNA-directed DNA polymerase activity"/>
    <property type="evidence" value="ECO:0007669"/>
    <property type="project" value="UniProtKB-KW"/>
</dbReference>
<keyword evidence="1" id="KW-0548">Nucleotidyltransferase</keyword>
<dbReference type="Proteomes" id="UP001151760">
    <property type="component" value="Unassembled WGS sequence"/>
</dbReference>
<gene>
    <name evidence="1" type="ORF">Tco_0842961</name>
</gene>
<keyword evidence="1" id="KW-0808">Transferase</keyword>
<reference evidence="1" key="2">
    <citation type="submission" date="2022-01" db="EMBL/GenBank/DDBJ databases">
        <authorList>
            <person name="Yamashiro T."/>
            <person name="Shiraishi A."/>
            <person name="Satake H."/>
            <person name="Nakayama K."/>
        </authorList>
    </citation>
    <scope>NUCLEOTIDE SEQUENCE</scope>
</reference>
<dbReference type="InterPro" id="IPR036691">
    <property type="entry name" value="Endo/exonu/phosph_ase_sf"/>
</dbReference>
<keyword evidence="2" id="KW-1185">Reference proteome</keyword>
<keyword evidence="1" id="KW-0695">RNA-directed DNA polymerase</keyword>
<comment type="caution">
    <text evidence="1">The sequence shown here is derived from an EMBL/GenBank/DDBJ whole genome shotgun (WGS) entry which is preliminary data.</text>
</comment>
<proteinExistence type="predicted"/>
<dbReference type="SUPFAM" id="SSF56219">
    <property type="entry name" value="DNase I-like"/>
    <property type="match status" value="1"/>
</dbReference>
<dbReference type="EMBL" id="BQNB010012835">
    <property type="protein sequence ID" value="GJT08499.1"/>
    <property type="molecule type" value="Genomic_DNA"/>
</dbReference>
<dbReference type="Gene3D" id="3.60.10.10">
    <property type="entry name" value="Endonuclease/exonuclease/phosphatase"/>
    <property type="match status" value="1"/>
</dbReference>
<sequence length="382" mass="43428">MFFNDQMILGGDICDGYIVHRFHKLRVMFPWVNVVWPKTSSNRIPEIHKKKSYASVTHGDIRTRETRYNDMKNVKSVQLDECDLIKVEDASTVVMVKGSSAFKKVANLVGKFNFIDTEDEECMSLGRVCISTKIQSLIHEKVEVNIHGPHDSKPHGFEKCPIYNNDDVTSRAGNEDVSFSTDQVKYNHTVIHKDMAANEVVLDNSKPPSFENFIKENKACPRSSSTSRAGKCSTSFANYSKKDLKGFSFIDEMNRMIEVVGILAMTSKKHHVERVILFGDLNEVREMRREEVMALLFLVGDATIFNSFIHDTGLIDLPMGGRHFTWVNKFGSKMRKLDRFLISDDVLYSNTNLKCVETAQQILVTVSKRSRDDAESFVTASE</sequence>
<evidence type="ECO:0000313" key="2">
    <source>
        <dbReference type="Proteomes" id="UP001151760"/>
    </source>
</evidence>
<name>A0ABQ5B6G4_9ASTR</name>
<organism evidence="1 2">
    <name type="scientific">Tanacetum coccineum</name>
    <dbReference type="NCBI Taxonomy" id="301880"/>
    <lineage>
        <taxon>Eukaryota</taxon>
        <taxon>Viridiplantae</taxon>
        <taxon>Streptophyta</taxon>
        <taxon>Embryophyta</taxon>
        <taxon>Tracheophyta</taxon>
        <taxon>Spermatophyta</taxon>
        <taxon>Magnoliopsida</taxon>
        <taxon>eudicotyledons</taxon>
        <taxon>Gunneridae</taxon>
        <taxon>Pentapetalae</taxon>
        <taxon>asterids</taxon>
        <taxon>campanulids</taxon>
        <taxon>Asterales</taxon>
        <taxon>Asteraceae</taxon>
        <taxon>Asteroideae</taxon>
        <taxon>Anthemideae</taxon>
        <taxon>Anthemidinae</taxon>
        <taxon>Tanacetum</taxon>
    </lineage>
</organism>
<reference evidence="1" key="1">
    <citation type="journal article" date="2022" name="Int. J. Mol. Sci.">
        <title>Draft Genome of Tanacetum Coccineum: Genomic Comparison of Closely Related Tanacetum-Family Plants.</title>
        <authorList>
            <person name="Yamashiro T."/>
            <person name="Shiraishi A."/>
            <person name="Nakayama K."/>
            <person name="Satake H."/>
        </authorList>
    </citation>
    <scope>NUCLEOTIDE SEQUENCE</scope>
</reference>
<accession>A0ABQ5B6G4</accession>
<evidence type="ECO:0000313" key="1">
    <source>
        <dbReference type="EMBL" id="GJT08499.1"/>
    </source>
</evidence>